<sequence length="37" mass="4732">MLYYTYLAFLKNRHKKTREIRGLKNYSNFFLYNYFTN</sequence>
<evidence type="ECO:0000313" key="2">
    <source>
        <dbReference type="Proteomes" id="UP000004095"/>
    </source>
</evidence>
<evidence type="ECO:0000313" key="1">
    <source>
        <dbReference type="EMBL" id="EAY30648.1"/>
    </source>
</evidence>
<keyword evidence="2" id="KW-1185">Reference proteome</keyword>
<dbReference type="Proteomes" id="UP000004095">
    <property type="component" value="Unassembled WGS sequence"/>
</dbReference>
<proteinExistence type="predicted"/>
<accession>A1ZGN1</accession>
<dbReference type="EMBL" id="AAWS01000006">
    <property type="protein sequence ID" value="EAY30648.1"/>
    <property type="molecule type" value="Genomic_DNA"/>
</dbReference>
<dbReference type="AlphaFoldDB" id="A1ZGN1"/>
<reference evidence="1 2" key="1">
    <citation type="submission" date="2007-01" db="EMBL/GenBank/DDBJ databases">
        <authorList>
            <person name="Haygood M."/>
            <person name="Podell S."/>
            <person name="Anderson C."/>
            <person name="Hopkinson B."/>
            <person name="Roe K."/>
            <person name="Barbeau K."/>
            <person name="Gaasterland T."/>
            <person name="Ferriera S."/>
            <person name="Johnson J."/>
            <person name="Kravitz S."/>
            <person name="Beeson K."/>
            <person name="Sutton G."/>
            <person name="Rogers Y.-H."/>
            <person name="Friedman R."/>
            <person name="Frazier M."/>
            <person name="Venter J.C."/>
        </authorList>
    </citation>
    <scope>NUCLEOTIDE SEQUENCE [LARGE SCALE GENOMIC DNA]</scope>
    <source>
        <strain evidence="1 2">ATCC 23134</strain>
    </source>
</reference>
<comment type="caution">
    <text evidence="1">The sequence shown here is derived from an EMBL/GenBank/DDBJ whole genome shotgun (WGS) entry which is preliminary data.</text>
</comment>
<protein>
    <submittedName>
        <fullName evidence="1">Uncharacterized protein</fullName>
    </submittedName>
</protein>
<gene>
    <name evidence="1" type="ORF">M23134_03286</name>
</gene>
<name>A1ZGN1_MICM2</name>
<organism evidence="1 2">
    <name type="scientific">Microscilla marina ATCC 23134</name>
    <dbReference type="NCBI Taxonomy" id="313606"/>
    <lineage>
        <taxon>Bacteria</taxon>
        <taxon>Pseudomonadati</taxon>
        <taxon>Bacteroidota</taxon>
        <taxon>Cytophagia</taxon>
        <taxon>Cytophagales</taxon>
        <taxon>Microscillaceae</taxon>
        <taxon>Microscilla</taxon>
    </lineage>
</organism>